<evidence type="ECO:0000313" key="1">
    <source>
        <dbReference type="EMBL" id="KAE9405638.1"/>
    </source>
</evidence>
<organism evidence="1 2">
    <name type="scientific">Gymnopus androsaceus JB14</name>
    <dbReference type="NCBI Taxonomy" id="1447944"/>
    <lineage>
        <taxon>Eukaryota</taxon>
        <taxon>Fungi</taxon>
        <taxon>Dikarya</taxon>
        <taxon>Basidiomycota</taxon>
        <taxon>Agaricomycotina</taxon>
        <taxon>Agaricomycetes</taxon>
        <taxon>Agaricomycetidae</taxon>
        <taxon>Agaricales</taxon>
        <taxon>Marasmiineae</taxon>
        <taxon>Omphalotaceae</taxon>
        <taxon>Gymnopus</taxon>
    </lineage>
</organism>
<sequence>MPTASSGTASIDPFERTRLNTLRDIFQKDSEYQWQIDLLEKHGYNLGNLNEWPISSRMMNRNWPRDPEGKEIIYPLPDGYMTPNSTRLWGSTLFDFFFCILIPKDFGGDTGPELGAGTGSMLSAWMKANGELEYAKLEMAWAEAEEKPKLRLAADLMEIINARDLMIMMETCGTPMRGDCGEDSDDKQKKDSKLTVLPFDYENYPHPWPLVPFSSKPPALQSHIPLHILPETLIVHDPFGLLHARSVCTRDRNWTSVEDITHKYHLNLVDSIRETIAAERAKAVEAASSSEPVVVGILFECSDDGQLTASGNAYRLTVPPPPPPPSSTSEAHLFISPTAKAGEGHHSIVYHAEWDLPRSVFSKPKVCVKCVEAAAREILRERVGKMNVDVVMLGDDATENIRFCDTFTDDTTFSYDTTPMSTLHIDTVPWYDPASTDPCPCPHIMKALVSGSLPGATPPTALVSVVAKLSIMGDRHLETEALNYQRFGSDFSQHWTGYTLTRHPNDRLTPTPMGAIVPNFYGYYSKERTSDYYGFRSLDSYFSPILLLEECGTPIEPDMLDLDDKQECAALLLRMHHHGWTQGSFFPRNILMQLGDHGDFPLMRSPSDKRFRLIDFGRGKSLKDAKEADRLRGDEKKTEEKAWCRGQVCEKKEIESTLEFPRVMGSKRR</sequence>
<keyword evidence="2" id="KW-1185">Reference proteome</keyword>
<evidence type="ECO:0008006" key="3">
    <source>
        <dbReference type="Google" id="ProtNLM"/>
    </source>
</evidence>
<protein>
    <recommendedName>
        <fullName evidence="3">Protein kinase domain-containing protein</fullName>
    </recommendedName>
</protein>
<dbReference type="OrthoDB" id="5327923at2759"/>
<dbReference type="Proteomes" id="UP000799118">
    <property type="component" value="Unassembled WGS sequence"/>
</dbReference>
<dbReference type="EMBL" id="ML769407">
    <property type="protein sequence ID" value="KAE9405638.1"/>
    <property type="molecule type" value="Genomic_DNA"/>
</dbReference>
<dbReference type="AlphaFoldDB" id="A0A6A4I8B9"/>
<proteinExistence type="predicted"/>
<reference evidence="1" key="1">
    <citation type="journal article" date="2019" name="Environ. Microbiol.">
        <title>Fungal ecological strategies reflected in gene transcription - a case study of two litter decomposers.</title>
        <authorList>
            <person name="Barbi F."/>
            <person name="Kohler A."/>
            <person name="Barry K."/>
            <person name="Baskaran P."/>
            <person name="Daum C."/>
            <person name="Fauchery L."/>
            <person name="Ihrmark K."/>
            <person name="Kuo A."/>
            <person name="LaButti K."/>
            <person name="Lipzen A."/>
            <person name="Morin E."/>
            <person name="Grigoriev I.V."/>
            <person name="Henrissat B."/>
            <person name="Lindahl B."/>
            <person name="Martin F."/>
        </authorList>
    </citation>
    <scope>NUCLEOTIDE SEQUENCE</scope>
    <source>
        <strain evidence="1">JB14</strain>
    </source>
</reference>
<accession>A0A6A4I8B9</accession>
<name>A0A6A4I8B9_9AGAR</name>
<evidence type="ECO:0000313" key="2">
    <source>
        <dbReference type="Proteomes" id="UP000799118"/>
    </source>
</evidence>
<gene>
    <name evidence="1" type="ORF">BT96DRAFT_876353</name>
</gene>